<evidence type="ECO:0000256" key="1">
    <source>
        <dbReference type="ARBA" id="ARBA00006734"/>
    </source>
</evidence>
<name>A0A1Y1XRD8_9FUNG</name>
<dbReference type="OrthoDB" id="1924260at2759"/>
<protein>
    <submittedName>
        <fullName evidence="5">Protein prenylyltransferase</fullName>
    </submittedName>
</protein>
<evidence type="ECO:0000256" key="2">
    <source>
        <dbReference type="ARBA" id="ARBA00022602"/>
    </source>
</evidence>
<reference evidence="5 6" key="1">
    <citation type="submission" date="2016-08" db="EMBL/GenBank/DDBJ databases">
        <title>A Parts List for Fungal Cellulosomes Revealed by Comparative Genomics.</title>
        <authorList>
            <consortium name="DOE Joint Genome Institute"/>
            <person name="Haitjema C.H."/>
            <person name="Gilmore S.P."/>
            <person name="Henske J.K."/>
            <person name="Solomon K.V."/>
            <person name="De Groot R."/>
            <person name="Kuo A."/>
            <person name="Mondo S.J."/>
            <person name="Salamov A.A."/>
            <person name="Labutti K."/>
            <person name="Zhao Z."/>
            <person name="Chiniquy J."/>
            <person name="Barry K."/>
            <person name="Brewer H.M."/>
            <person name="Purvine S.O."/>
            <person name="Wright A.T."/>
            <person name="Boxma B."/>
            <person name="Van Alen T."/>
            <person name="Hackstein J.H."/>
            <person name="Baker S.E."/>
            <person name="Grigoriev I.V."/>
            <person name="O'Malley M.A."/>
        </authorList>
    </citation>
    <scope>NUCLEOTIDE SEQUENCE [LARGE SCALE GENOMIC DNA]</scope>
    <source>
        <strain evidence="5 6">S4</strain>
    </source>
</reference>
<dbReference type="SUPFAM" id="SSF48439">
    <property type="entry name" value="Protein prenylyltransferase"/>
    <property type="match status" value="1"/>
</dbReference>
<reference evidence="5 6" key="2">
    <citation type="submission" date="2016-08" db="EMBL/GenBank/DDBJ databases">
        <title>Pervasive Adenine N6-methylation of Active Genes in Fungi.</title>
        <authorList>
            <consortium name="DOE Joint Genome Institute"/>
            <person name="Mondo S.J."/>
            <person name="Dannebaum R.O."/>
            <person name="Kuo R.C."/>
            <person name="Labutti K."/>
            <person name="Haridas S."/>
            <person name="Kuo A."/>
            <person name="Salamov A."/>
            <person name="Ahrendt S.R."/>
            <person name="Lipzen A."/>
            <person name="Sullivan W."/>
            <person name="Andreopoulos W.B."/>
            <person name="Clum A."/>
            <person name="Lindquist E."/>
            <person name="Daum C."/>
            <person name="Ramamoorthy G.K."/>
            <person name="Gryganskyi A."/>
            <person name="Culley D."/>
            <person name="Magnuson J.K."/>
            <person name="James T.Y."/>
            <person name="O'Malley M.A."/>
            <person name="Stajich J.E."/>
            <person name="Spatafora J.W."/>
            <person name="Visel A."/>
            <person name="Grigoriev I.V."/>
        </authorList>
    </citation>
    <scope>NUCLEOTIDE SEQUENCE [LARGE SCALE GENOMIC DNA]</scope>
    <source>
        <strain evidence="5 6">S4</strain>
    </source>
</reference>
<sequence>MDAESLYNTLKNIIINKTLIEVSFVPTQGDGEYQPFILMENCLGIPFPIVPKSLEYLKKKFVELRKDKSLNYKEIDYCTKCILLFNGEYITAWNERKNLIQLGYIKPEFDLQFTKLCLTKHPKSSNLWYHRQWILKRYEELINFDKEFEIIEKSINRYATNYFAWNHRIWLLNYMTIQKLIDEFKSTQSSMYKHVSDHAGWNYLLTIFKRIVSIYKEDINNKNKLNELKILWNEHIEFVKKSLKEFPGHETIWYYLRILAGFVYQNKDIIYKNEKEDIISFFEKEITFINNEYLNENNVNILLVEEKFALQYKAWLYSLFENNITKEDYNKLLTEIENYQCMSDDQSLYYLIDIIHRIQVKV</sequence>
<dbReference type="InterPro" id="IPR002088">
    <property type="entry name" value="Prenyl_trans_a"/>
</dbReference>
<evidence type="ECO:0000256" key="4">
    <source>
        <dbReference type="ARBA" id="ARBA00022737"/>
    </source>
</evidence>
<dbReference type="GO" id="GO:0005737">
    <property type="term" value="C:cytoplasm"/>
    <property type="evidence" value="ECO:0007669"/>
    <property type="project" value="TreeGrafter"/>
</dbReference>
<dbReference type="EMBL" id="MCFG01000001">
    <property type="protein sequence ID" value="ORX88297.1"/>
    <property type="molecule type" value="Genomic_DNA"/>
</dbReference>
<dbReference type="Proteomes" id="UP000193944">
    <property type="component" value="Unassembled WGS sequence"/>
</dbReference>
<keyword evidence="6" id="KW-1185">Reference proteome</keyword>
<comment type="similarity">
    <text evidence="1">Belongs to the protein prenyltransferase subunit alpha family.</text>
</comment>
<keyword evidence="3 5" id="KW-0808">Transferase</keyword>
<dbReference type="Pfam" id="PF01239">
    <property type="entry name" value="PPTA"/>
    <property type="match status" value="3"/>
</dbReference>
<dbReference type="AlphaFoldDB" id="A0A1Y1XRD8"/>
<evidence type="ECO:0000313" key="5">
    <source>
        <dbReference type="EMBL" id="ORX88297.1"/>
    </source>
</evidence>
<dbReference type="PROSITE" id="PS51147">
    <property type="entry name" value="PFTA"/>
    <property type="match status" value="2"/>
</dbReference>
<gene>
    <name evidence="5" type="ORF">BCR32DRAFT_288803</name>
</gene>
<comment type="caution">
    <text evidence="5">The sequence shown here is derived from an EMBL/GenBank/DDBJ whole genome shotgun (WGS) entry which is preliminary data.</text>
</comment>
<organism evidence="5 6">
    <name type="scientific">Anaeromyces robustus</name>
    <dbReference type="NCBI Taxonomy" id="1754192"/>
    <lineage>
        <taxon>Eukaryota</taxon>
        <taxon>Fungi</taxon>
        <taxon>Fungi incertae sedis</taxon>
        <taxon>Chytridiomycota</taxon>
        <taxon>Chytridiomycota incertae sedis</taxon>
        <taxon>Neocallimastigomycetes</taxon>
        <taxon>Neocallimastigales</taxon>
        <taxon>Neocallimastigaceae</taxon>
        <taxon>Anaeromyces</taxon>
    </lineage>
</organism>
<evidence type="ECO:0000256" key="3">
    <source>
        <dbReference type="ARBA" id="ARBA00022679"/>
    </source>
</evidence>
<proteinExistence type="inferred from homology"/>
<dbReference type="STRING" id="1754192.A0A1Y1XRD8"/>
<dbReference type="Gene3D" id="1.25.40.120">
    <property type="entry name" value="Protein prenylyltransferase"/>
    <property type="match status" value="1"/>
</dbReference>
<dbReference type="PANTHER" id="PTHR11129">
    <property type="entry name" value="PROTEIN FARNESYLTRANSFERASE ALPHA SUBUNIT/RAB GERANYLGERANYL TRANSFERASE ALPHA SUBUNIT"/>
    <property type="match status" value="1"/>
</dbReference>
<accession>A0A1Y1XRD8</accession>
<keyword evidence="4" id="KW-0677">Repeat</keyword>
<evidence type="ECO:0000313" key="6">
    <source>
        <dbReference type="Proteomes" id="UP000193944"/>
    </source>
</evidence>
<dbReference type="GO" id="GO:0008318">
    <property type="term" value="F:protein prenyltransferase activity"/>
    <property type="evidence" value="ECO:0007669"/>
    <property type="project" value="InterPro"/>
</dbReference>
<dbReference type="PANTHER" id="PTHR11129:SF3">
    <property type="entry name" value="PROTEIN PRENYLTRANSFERASE ALPHA SUBUNIT REPEAT-CONTAINING PROTEIN 1"/>
    <property type="match status" value="1"/>
</dbReference>
<keyword evidence="2" id="KW-0637">Prenyltransferase</keyword>